<dbReference type="InterPro" id="IPR003591">
    <property type="entry name" value="Leu-rich_rpt_typical-subtyp"/>
</dbReference>
<keyword evidence="8" id="KW-1185">Reference proteome</keyword>
<dbReference type="Proteomes" id="UP001231518">
    <property type="component" value="Chromosome 19"/>
</dbReference>
<evidence type="ECO:0000313" key="8">
    <source>
        <dbReference type="Proteomes" id="UP001231518"/>
    </source>
</evidence>
<keyword evidence="1" id="KW-0433">Leucine-rich repeat</keyword>
<gene>
    <name evidence="7" type="ORF">PYW07_006745</name>
</gene>
<dbReference type="InterPro" id="IPR036179">
    <property type="entry name" value="Ig-like_dom_sf"/>
</dbReference>
<evidence type="ECO:0000256" key="2">
    <source>
        <dbReference type="ARBA" id="ARBA00022729"/>
    </source>
</evidence>
<keyword evidence="4" id="KW-1015">Disulfide bond</keyword>
<protein>
    <recommendedName>
        <fullName evidence="6">Ig-like domain-containing protein</fullName>
    </recommendedName>
</protein>
<keyword evidence="5" id="KW-0472">Membrane</keyword>
<dbReference type="InterPro" id="IPR000483">
    <property type="entry name" value="Cys-rich_flank_reg_C"/>
</dbReference>
<reference evidence="7" key="1">
    <citation type="submission" date="2023-03" db="EMBL/GenBank/DDBJ databases">
        <title>Chromosome-level genomes of two armyworms, Mythimna separata and Mythimna loreyi, provide insights into the biosynthesis and reception of sex pheromones.</title>
        <authorList>
            <person name="Zhao H."/>
        </authorList>
    </citation>
    <scope>NUCLEOTIDE SEQUENCE</scope>
    <source>
        <strain evidence="7">BeijingLab</strain>
        <tissue evidence="7">Pupa</tissue>
    </source>
</reference>
<dbReference type="InterPro" id="IPR003599">
    <property type="entry name" value="Ig_sub"/>
</dbReference>
<organism evidence="7 8">
    <name type="scientific">Mythimna separata</name>
    <name type="common">Oriental armyworm</name>
    <name type="synonym">Pseudaletia separata</name>
    <dbReference type="NCBI Taxonomy" id="271217"/>
    <lineage>
        <taxon>Eukaryota</taxon>
        <taxon>Metazoa</taxon>
        <taxon>Ecdysozoa</taxon>
        <taxon>Arthropoda</taxon>
        <taxon>Hexapoda</taxon>
        <taxon>Insecta</taxon>
        <taxon>Pterygota</taxon>
        <taxon>Neoptera</taxon>
        <taxon>Endopterygota</taxon>
        <taxon>Lepidoptera</taxon>
        <taxon>Glossata</taxon>
        <taxon>Ditrysia</taxon>
        <taxon>Noctuoidea</taxon>
        <taxon>Noctuidae</taxon>
        <taxon>Noctuinae</taxon>
        <taxon>Hadenini</taxon>
        <taxon>Mythimna</taxon>
    </lineage>
</organism>
<dbReference type="PROSITE" id="PS50835">
    <property type="entry name" value="IG_LIKE"/>
    <property type="match status" value="1"/>
</dbReference>
<dbReference type="SMART" id="SM00369">
    <property type="entry name" value="LRR_TYP"/>
    <property type="match status" value="5"/>
</dbReference>
<keyword evidence="5" id="KW-0812">Transmembrane</keyword>
<dbReference type="PANTHER" id="PTHR24366">
    <property type="entry name" value="IG(IMMUNOGLOBULIN) AND LRR(LEUCINE RICH REPEAT) DOMAINS"/>
    <property type="match status" value="1"/>
</dbReference>
<dbReference type="SMART" id="SM00082">
    <property type="entry name" value="LRRCT"/>
    <property type="match status" value="1"/>
</dbReference>
<dbReference type="Gene3D" id="2.60.40.10">
    <property type="entry name" value="Immunoglobulins"/>
    <property type="match status" value="1"/>
</dbReference>
<evidence type="ECO:0000256" key="5">
    <source>
        <dbReference type="SAM" id="Phobius"/>
    </source>
</evidence>
<dbReference type="SMART" id="SM00409">
    <property type="entry name" value="IG"/>
    <property type="match status" value="1"/>
</dbReference>
<dbReference type="InterPro" id="IPR013783">
    <property type="entry name" value="Ig-like_fold"/>
</dbReference>
<dbReference type="AlphaFoldDB" id="A0AAD8DXX7"/>
<feature type="domain" description="Ig-like" evidence="6">
    <location>
        <begin position="310"/>
        <end position="416"/>
    </location>
</feature>
<dbReference type="Pfam" id="PF13855">
    <property type="entry name" value="LRR_8"/>
    <property type="match status" value="2"/>
</dbReference>
<keyword evidence="5" id="KW-1133">Transmembrane helix</keyword>
<sequence length="628" mass="69786">MQLIASNINFTNCIRLPKAAMNYREILLLRGRSHRQKAYVKVNGSQTDMIPAWSGYLTFILVLAQAGSDWLNCAEITECHCKWSSGKKSALCVSGGLKQLPNLDSDIQMLDLHGNPLKKLEEDAFVKIGLLNLQRLNLSLTSLQSLHANAFRDLRILVELDLSQNQLLRLSPDTFTGAERLRLLILNDNPISVLVAEQFPPLKHLKKLEISRCKLRTVHPFAFVNLQALETVNIHQNLLSYLHQDTFNLPVLKTLTLSDNPWYCDCRLREFHDWFLNSNLGNEEVSCGGPEKKAEMSWRVLKRDDFVCPPSATSSPTVIRTEPGAEISFGCFVRGDPKPTVSWSFHQIEINNSTDKHSDIMVNKYQLDNFDEYNDDFLNKSAQWVNLTITNVTSDLSGEWKCSAKSPVGEANAYLTLFLPKARTATARVAPDYSTFFLIGGSLLAMTTAGFISACVCWKTKRRRVPPSRSFTDQEKKLLDTSLAVSCDRTSGDLGSAYGFEMLDRSISMESDDARCLEPVQITIEGPPGSFPPPPAEFALPAPYGNIFISVQVAGHSDEYPDLLGGGATLPRRSRTCFLKSAYDNMGPRITAAGSSTWSLPGANADKNVDKDPLTVPLSTFSTEFTAL</sequence>
<dbReference type="Pfam" id="PF13927">
    <property type="entry name" value="Ig_3"/>
    <property type="match status" value="1"/>
</dbReference>
<name>A0AAD8DXX7_MYTSE</name>
<accession>A0AAD8DXX7</accession>
<keyword evidence="2" id="KW-0732">Signal</keyword>
<evidence type="ECO:0000313" key="7">
    <source>
        <dbReference type="EMBL" id="KAJ8729049.1"/>
    </source>
</evidence>
<dbReference type="Gene3D" id="3.80.10.10">
    <property type="entry name" value="Ribonuclease Inhibitor"/>
    <property type="match status" value="2"/>
</dbReference>
<comment type="caution">
    <text evidence="7">The sequence shown here is derived from an EMBL/GenBank/DDBJ whole genome shotgun (WGS) entry which is preliminary data.</text>
</comment>
<dbReference type="EMBL" id="JARGEI010000007">
    <property type="protein sequence ID" value="KAJ8729049.1"/>
    <property type="molecule type" value="Genomic_DNA"/>
</dbReference>
<dbReference type="InterPro" id="IPR007110">
    <property type="entry name" value="Ig-like_dom"/>
</dbReference>
<dbReference type="SUPFAM" id="SSF48726">
    <property type="entry name" value="Immunoglobulin"/>
    <property type="match status" value="1"/>
</dbReference>
<dbReference type="PANTHER" id="PTHR24366:SF87">
    <property type="entry name" value="KEKKON 6, ISOFORM B"/>
    <property type="match status" value="1"/>
</dbReference>
<evidence type="ECO:0000256" key="1">
    <source>
        <dbReference type="ARBA" id="ARBA00022614"/>
    </source>
</evidence>
<proteinExistence type="predicted"/>
<dbReference type="FunFam" id="3.80.10.10:FF:000082">
    <property type="entry name" value="Leucine-rich repeat-containing 24"/>
    <property type="match status" value="1"/>
</dbReference>
<dbReference type="InterPro" id="IPR032675">
    <property type="entry name" value="LRR_dom_sf"/>
</dbReference>
<feature type="transmembrane region" description="Helical" evidence="5">
    <location>
        <begin position="436"/>
        <end position="458"/>
    </location>
</feature>
<keyword evidence="3" id="KW-0677">Repeat</keyword>
<evidence type="ECO:0000256" key="4">
    <source>
        <dbReference type="ARBA" id="ARBA00023157"/>
    </source>
</evidence>
<dbReference type="InterPro" id="IPR001611">
    <property type="entry name" value="Leu-rich_rpt"/>
</dbReference>
<dbReference type="GO" id="GO:0071944">
    <property type="term" value="C:cell periphery"/>
    <property type="evidence" value="ECO:0007669"/>
    <property type="project" value="UniProtKB-ARBA"/>
</dbReference>
<dbReference type="SUPFAM" id="SSF52058">
    <property type="entry name" value="L domain-like"/>
    <property type="match status" value="1"/>
</dbReference>
<evidence type="ECO:0000256" key="3">
    <source>
        <dbReference type="ARBA" id="ARBA00022737"/>
    </source>
</evidence>
<evidence type="ECO:0000259" key="6">
    <source>
        <dbReference type="PROSITE" id="PS50835"/>
    </source>
</evidence>